<organism evidence="11 12">
    <name type="scientific">Stappia sediminis</name>
    <dbReference type="NCBI Taxonomy" id="2692190"/>
    <lineage>
        <taxon>Bacteria</taxon>
        <taxon>Pseudomonadati</taxon>
        <taxon>Pseudomonadota</taxon>
        <taxon>Alphaproteobacteria</taxon>
        <taxon>Hyphomicrobiales</taxon>
        <taxon>Stappiaceae</taxon>
        <taxon>Stappia</taxon>
    </lineage>
</organism>
<dbReference type="InterPro" id="IPR001433">
    <property type="entry name" value="OxRdtase_FAD/NAD-bd"/>
</dbReference>
<keyword evidence="6" id="KW-0274">FAD</keyword>
<evidence type="ECO:0000256" key="8">
    <source>
        <dbReference type="ARBA" id="ARBA00023002"/>
    </source>
</evidence>
<keyword evidence="12" id="KW-1185">Reference proteome</keyword>
<accession>A0A7X3LW72</accession>
<dbReference type="GO" id="GO:0004324">
    <property type="term" value="F:ferredoxin-NADP+ reductase activity"/>
    <property type="evidence" value="ECO:0007669"/>
    <property type="project" value="UniProtKB-EC"/>
</dbReference>
<dbReference type="Pfam" id="PF00175">
    <property type="entry name" value="NAD_binding_1"/>
    <property type="match status" value="1"/>
</dbReference>
<dbReference type="SUPFAM" id="SSF63380">
    <property type="entry name" value="Riboflavin synthase domain-like"/>
    <property type="match status" value="1"/>
</dbReference>
<dbReference type="InterPro" id="IPR017927">
    <property type="entry name" value="FAD-bd_FR_type"/>
</dbReference>
<dbReference type="PANTHER" id="PTHR47878:SF1">
    <property type="entry name" value="FLAVODOXIN_FERREDOXIN--NADP REDUCTASE"/>
    <property type="match status" value="1"/>
</dbReference>
<comment type="similarity">
    <text evidence="2">Belongs to the ferredoxin--NADP reductase type 1 family.</text>
</comment>
<keyword evidence="4" id="KW-0285">Flavoprotein</keyword>
<sequence length="298" mass="32986">MNVLSKPDQLVAVAPAGTFVETVKSVQHYTDRLFKFRVTRPASFRFRSGEFVMIGLMVDGKPIFRAYSIASPSWDEELEFFSIKVPDGPLTSHLQKIQPGDAILMKKKPTGTLVNDALIPGKRLYMFSTGTGVAPFASIIRDPETYEKFEEVILTQTCREVAELKYAQDLVEATQNDPLIGELAQDKLKLFTSTTREDYPVMGRITKLIENGELFSRLGVPPLDPATDRGMICGSMEMLKDTKALLEERGFTEGANNKPAGRGGEGPFAGGRVIFSPFQKPRAAGAVAFLWVRTRKIS</sequence>
<dbReference type="CDD" id="cd06195">
    <property type="entry name" value="FNR1"/>
    <property type="match status" value="1"/>
</dbReference>
<dbReference type="Proteomes" id="UP000433101">
    <property type="component" value="Unassembled WGS sequence"/>
</dbReference>
<dbReference type="SUPFAM" id="SSF52343">
    <property type="entry name" value="Ferredoxin reductase-like, C-terminal NADP-linked domain"/>
    <property type="match status" value="1"/>
</dbReference>
<evidence type="ECO:0000256" key="5">
    <source>
        <dbReference type="ARBA" id="ARBA00022741"/>
    </source>
</evidence>
<dbReference type="GO" id="GO:0034599">
    <property type="term" value="P:cellular response to oxidative stress"/>
    <property type="evidence" value="ECO:0007669"/>
    <property type="project" value="TreeGrafter"/>
</dbReference>
<evidence type="ECO:0000259" key="10">
    <source>
        <dbReference type="PROSITE" id="PS51384"/>
    </source>
</evidence>
<keyword evidence="7" id="KW-0521">NADP</keyword>
<dbReference type="PROSITE" id="PS51384">
    <property type="entry name" value="FAD_FR"/>
    <property type="match status" value="1"/>
</dbReference>
<evidence type="ECO:0000256" key="2">
    <source>
        <dbReference type="ARBA" id="ARBA00008312"/>
    </source>
</evidence>
<evidence type="ECO:0000256" key="6">
    <source>
        <dbReference type="ARBA" id="ARBA00022827"/>
    </source>
</evidence>
<proteinExistence type="inferred from homology"/>
<gene>
    <name evidence="11" type="ORF">GR183_15195</name>
</gene>
<dbReference type="AlphaFoldDB" id="A0A7X3LW72"/>
<comment type="catalytic activity">
    <reaction evidence="9">
        <text>2 reduced [2Fe-2S]-[ferredoxin] + NADP(+) + H(+) = 2 oxidized [2Fe-2S]-[ferredoxin] + NADPH</text>
        <dbReference type="Rhea" id="RHEA:20125"/>
        <dbReference type="Rhea" id="RHEA-COMP:10000"/>
        <dbReference type="Rhea" id="RHEA-COMP:10001"/>
        <dbReference type="ChEBI" id="CHEBI:15378"/>
        <dbReference type="ChEBI" id="CHEBI:33737"/>
        <dbReference type="ChEBI" id="CHEBI:33738"/>
        <dbReference type="ChEBI" id="CHEBI:57783"/>
        <dbReference type="ChEBI" id="CHEBI:58349"/>
        <dbReference type="EC" id="1.18.1.2"/>
    </reaction>
</comment>
<dbReference type="InterPro" id="IPR039261">
    <property type="entry name" value="FNR_nucleotide-bd"/>
</dbReference>
<dbReference type="PANTHER" id="PTHR47878">
    <property type="entry name" value="OXIDOREDUCTASE FAD/NAD(P)-BINDING DOMAIN PROTEIN"/>
    <property type="match status" value="1"/>
</dbReference>
<comment type="caution">
    <text evidence="11">The sequence shown here is derived from an EMBL/GenBank/DDBJ whole genome shotgun (WGS) entry which is preliminary data.</text>
</comment>
<evidence type="ECO:0000313" key="12">
    <source>
        <dbReference type="Proteomes" id="UP000433101"/>
    </source>
</evidence>
<keyword evidence="8" id="KW-0560">Oxidoreductase</keyword>
<feature type="domain" description="FAD-binding FR-type" evidence="10">
    <location>
        <begin position="16"/>
        <end position="116"/>
    </location>
</feature>
<evidence type="ECO:0000313" key="11">
    <source>
        <dbReference type="EMBL" id="MXN66259.1"/>
    </source>
</evidence>
<comment type="cofactor">
    <cofactor evidence="1">
        <name>FAD</name>
        <dbReference type="ChEBI" id="CHEBI:57692"/>
    </cofactor>
</comment>
<name>A0A7X3LW72_9HYPH</name>
<evidence type="ECO:0000256" key="4">
    <source>
        <dbReference type="ARBA" id="ARBA00022630"/>
    </source>
</evidence>
<evidence type="ECO:0000256" key="3">
    <source>
        <dbReference type="ARBA" id="ARBA00013223"/>
    </source>
</evidence>
<protein>
    <recommendedName>
        <fullName evidence="3">ferredoxin--NADP(+) reductase</fullName>
        <ecNumber evidence="3">1.18.1.2</ecNumber>
    </recommendedName>
</protein>
<dbReference type="InterPro" id="IPR033892">
    <property type="entry name" value="FNR_bac"/>
</dbReference>
<dbReference type="GO" id="GO:0042167">
    <property type="term" value="P:heme catabolic process"/>
    <property type="evidence" value="ECO:0007669"/>
    <property type="project" value="TreeGrafter"/>
</dbReference>
<dbReference type="Gene3D" id="2.40.30.10">
    <property type="entry name" value="Translation factors"/>
    <property type="match status" value="1"/>
</dbReference>
<evidence type="ECO:0000256" key="1">
    <source>
        <dbReference type="ARBA" id="ARBA00001974"/>
    </source>
</evidence>
<evidence type="ECO:0000256" key="7">
    <source>
        <dbReference type="ARBA" id="ARBA00022857"/>
    </source>
</evidence>
<dbReference type="GO" id="GO:0000166">
    <property type="term" value="F:nucleotide binding"/>
    <property type="evidence" value="ECO:0007669"/>
    <property type="project" value="UniProtKB-KW"/>
</dbReference>
<dbReference type="EMBL" id="WUMV01000007">
    <property type="protein sequence ID" value="MXN66259.1"/>
    <property type="molecule type" value="Genomic_DNA"/>
</dbReference>
<dbReference type="Gene3D" id="3.40.50.80">
    <property type="entry name" value="Nucleotide-binding domain of ferredoxin-NADP reductase (FNR) module"/>
    <property type="match status" value="1"/>
</dbReference>
<dbReference type="InterPro" id="IPR008333">
    <property type="entry name" value="Cbr1-like_FAD-bd_dom"/>
</dbReference>
<dbReference type="InterPro" id="IPR051930">
    <property type="entry name" value="FNR_type-1"/>
</dbReference>
<dbReference type="EC" id="1.18.1.2" evidence="3"/>
<keyword evidence="5" id="KW-0547">Nucleotide-binding</keyword>
<evidence type="ECO:0000256" key="9">
    <source>
        <dbReference type="ARBA" id="ARBA00047776"/>
    </source>
</evidence>
<dbReference type="Pfam" id="PF00970">
    <property type="entry name" value="FAD_binding_6"/>
    <property type="match status" value="1"/>
</dbReference>
<reference evidence="11 12" key="1">
    <citation type="submission" date="2019-12" db="EMBL/GenBank/DDBJ databases">
        <authorList>
            <person name="Li M."/>
        </authorList>
    </citation>
    <scope>NUCLEOTIDE SEQUENCE [LARGE SCALE GENOMIC DNA]</scope>
    <source>
        <strain evidence="11 12">GBMRC 2046</strain>
    </source>
</reference>
<dbReference type="InterPro" id="IPR017938">
    <property type="entry name" value="Riboflavin_synthase-like_b-brl"/>
</dbReference>